<dbReference type="RefSeq" id="WP_095034614.1">
    <property type="nucleotide sequence ID" value="NZ_CAWNYN010000001.1"/>
</dbReference>
<organism evidence="1 2">
    <name type="scientific">Candidatus Williamhamiltonella defendens</name>
    <dbReference type="NCBI Taxonomy" id="138072"/>
    <lineage>
        <taxon>Bacteria</taxon>
        <taxon>Pseudomonadati</taxon>
        <taxon>Pseudomonadota</taxon>
        <taxon>Gammaproteobacteria</taxon>
        <taxon>Enterobacterales</taxon>
        <taxon>Enterobacteriaceae</taxon>
        <taxon>aphid secondary symbionts</taxon>
        <taxon>Candidatus Williamhamiltonella</taxon>
    </lineage>
</organism>
<accession>A0AAC9YGA9</accession>
<evidence type="ECO:0000313" key="1">
    <source>
        <dbReference type="EMBL" id="ASV34050.1"/>
    </source>
</evidence>
<dbReference type="EMBL" id="CP022932">
    <property type="protein sequence ID" value="ASV34050.1"/>
    <property type="molecule type" value="Genomic_DNA"/>
</dbReference>
<protein>
    <submittedName>
        <fullName evidence="1">Uncharacterized protein</fullName>
    </submittedName>
</protein>
<sequence length="155" mass="17619">MVLKGSKRGIKGDLVISNSIKILPSKPEVRNVTISSRFAWGHDVPKGGLFVIVKYDFIHNNTGNDQSIFQWQYKEYGTWKDFNSIEITDSKKLQLSVTKEFLFSIQIFNSYNTYAPIRVRITPKGSKKQSITGTVVEKDMGCLRQLTNPKLICSL</sequence>
<name>A0AAC9YGA9_9ENTR</name>
<dbReference type="Proteomes" id="UP000792865">
    <property type="component" value="Chromosome"/>
</dbReference>
<evidence type="ECO:0000313" key="2">
    <source>
        <dbReference type="Proteomes" id="UP000792865"/>
    </source>
</evidence>
<proteinExistence type="predicted"/>
<reference evidence="1" key="1">
    <citation type="submission" date="2017-08" db="EMBL/GenBank/DDBJ databases">
        <title>Genome sequence of Candidatus Hamiltonella defensa from Acyrthosiphon pisum strain MI47.</title>
        <authorList>
            <person name="Patel V.A."/>
            <person name="Chevignon G."/>
            <person name="Russell J.A."/>
            <person name="Oliver K.M."/>
        </authorList>
    </citation>
    <scope>NUCLEOTIDE SEQUENCE</scope>
    <source>
        <strain evidence="1">MI47</strain>
    </source>
</reference>
<dbReference type="AlphaFoldDB" id="A0AAC9YGA9"/>
<gene>
    <name evidence="1" type="ORF">CJJ18_08760</name>
</gene>